<dbReference type="InterPro" id="IPR005545">
    <property type="entry name" value="YCII"/>
</dbReference>
<dbReference type="HOGENOM" id="CLU_110355_2_1_1"/>
<organism evidence="2 3">
    <name type="scientific">Phlebiopsis gigantea (strain 11061_1 CR5-6)</name>
    <name type="common">White-rot fungus</name>
    <name type="synonym">Peniophora gigantea</name>
    <dbReference type="NCBI Taxonomy" id="745531"/>
    <lineage>
        <taxon>Eukaryota</taxon>
        <taxon>Fungi</taxon>
        <taxon>Dikarya</taxon>
        <taxon>Basidiomycota</taxon>
        <taxon>Agaricomycotina</taxon>
        <taxon>Agaricomycetes</taxon>
        <taxon>Polyporales</taxon>
        <taxon>Phanerochaetaceae</taxon>
        <taxon>Phlebiopsis</taxon>
    </lineage>
</organism>
<dbReference type="EMBL" id="KN840476">
    <property type="protein sequence ID" value="KIP08665.1"/>
    <property type="molecule type" value="Genomic_DNA"/>
</dbReference>
<evidence type="ECO:0000313" key="3">
    <source>
        <dbReference type="Proteomes" id="UP000053257"/>
    </source>
</evidence>
<dbReference type="STRING" id="745531.A0A0C3SCA5"/>
<dbReference type="SUPFAM" id="SSF54909">
    <property type="entry name" value="Dimeric alpha+beta barrel"/>
    <property type="match status" value="1"/>
</dbReference>
<keyword evidence="3" id="KW-1185">Reference proteome</keyword>
<feature type="domain" description="YCII-related" evidence="1">
    <location>
        <begin position="17"/>
        <end position="100"/>
    </location>
</feature>
<proteinExistence type="predicted"/>
<dbReference type="Pfam" id="PF03795">
    <property type="entry name" value="YCII"/>
    <property type="match status" value="1"/>
</dbReference>
<evidence type="ECO:0000313" key="2">
    <source>
        <dbReference type="EMBL" id="KIP08665.1"/>
    </source>
</evidence>
<gene>
    <name evidence="2" type="ORF">PHLGIDRAFT_104012</name>
</gene>
<sequence length="116" mass="13374">MSQARQTYTYLAFMPDYTDEDAFERRLAVRPKHLENSKLVRERGLLKLGGPLISPETYRSEQKKLIGSAGLYEAESIEEIRKVIEEDIYYTSGVWDKEKIVILPWSAALPIPIVQD</sequence>
<dbReference type="OrthoDB" id="5519740at2759"/>
<evidence type="ECO:0000259" key="1">
    <source>
        <dbReference type="Pfam" id="PF03795"/>
    </source>
</evidence>
<dbReference type="Proteomes" id="UP000053257">
    <property type="component" value="Unassembled WGS sequence"/>
</dbReference>
<dbReference type="InterPro" id="IPR011008">
    <property type="entry name" value="Dimeric_a/b-barrel"/>
</dbReference>
<accession>A0A0C3SCA5</accession>
<dbReference type="AlphaFoldDB" id="A0A0C3SCA5"/>
<reference evidence="2 3" key="1">
    <citation type="journal article" date="2014" name="PLoS Genet.">
        <title>Analysis of the Phlebiopsis gigantea genome, transcriptome and secretome provides insight into its pioneer colonization strategies of wood.</title>
        <authorList>
            <person name="Hori C."/>
            <person name="Ishida T."/>
            <person name="Igarashi K."/>
            <person name="Samejima M."/>
            <person name="Suzuki H."/>
            <person name="Master E."/>
            <person name="Ferreira P."/>
            <person name="Ruiz-Duenas F.J."/>
            <person name="Held B."/>
            <person name="Canessa P."/>
            <person name="Larrondo L.F."/>
            <person name="Schmoll M."/>
            <person name="Druzhinina I.S."/>
            <person name="Kubicek C.P."/>
            <person name="Gaskell J.A."/>
            <person name="Kersten P."/>
            <person name="St John F."/>
            <person name="Glasner J."/>
            <person name="Sabat G."/>
            <person name="Splinter BonDurant S."/>
            <person name="Syed K."/>
            <person name="Yadav J."/>
            <person name="Mgbeahuruike A.C."/>
            <person name="Kovalchuk A."/>
            <person name="Asiegbu F.O."/>
            <person name="Lackner G."/>
            <person name="Hoffmeister D."/>
            <person name="Rencoret J."/>
            <person name="Gutierrez A."/>
            <person name="Sun H."/>
            <person name="Lindquist E."/>
            <person name="Barry K."/>
            <person name="Riley R."/>
            <person name="Grigoriev I.V."/>
            <person name="Henrissat B."/>
            <person name="Kues U."/>
            <person name="Berka R.M."/>
            <person name="Martinez A.T."/>
            <person name="Covert S.F."/>
            <person name="Blanchette R.A."/>
            <person name="Cullen D."/>
        </authorList>
    </citation>
    <scope>NUCLEOTIDE SEQUENCE [LARGE SCALE GENOMIC DNA]</scope>
    <source>
        <strain evidence="2 3">11061_1 CR5-6</strain>
    </source>
</reference>
<dbReference type="Gene3D" id="3.30.70.1060">
    <property type="entry name" value="Dimeric alpha+beta barrel"/>
    <property type="match status" value="1"/>
</dbReference>
<dbReference type="InterPro" id="IPR051807">
    <property type="entry name" value="Sec-metab_biosynth-assoc"/>
</dbReference>
<protein>
    <recommendedName>
        <fullName evidence="1">YCII-related domain-containing protein</fullName>
    </recommendedName>
</protein>
<dbReference type="PANTHER" id="PTHR33606">
    <property type="entry name" value="PROTEIN YCII"/>
    <property type="match status" value="1"/>
</dbReference>
<name>A0A0C3SCA5_PHLG1</name>
<dbReference type="PANTHER" id="PTHR33606:SF3">
    <property type="entry name" value="PROTEIN YCII"/>
    <property type="match status" value="1"/>
</dbReference>